<protein>
    <submittedName>
        <fullName evidence="2">Uncharacterized protein</fullName>
    </submittedName>
</protein>
<dbReference type="EMBL" id="WIGO01000039">
    <property type="protein sequence ID" value="KAF6835540.1"/>
    <property type="molecule type" value="Genomic_DNA"/>
</dbReference>
<proteinExistence type="predicted"/>
<evidence type="ECO:0000313" key="3">
    <source>
        <dbReference type="Proteomes" id="UP000654918"/>
    </source>
</evidence>
<name>A0A8H6KQB0_9PEZI</name>
<dbReference type="Gene3D" id="3.80.10.10">
    <property type="entry name" value="Ribonuclease Inhibitor"/>
    <property type="match status" value="1"/>
</dbReference>
<dbReference type="Proteomes" id="UP000654918">
    <property type="component" value="Unassembled WGS sequence"/>
</dbReference>
<keyword evidence="3" id="KW-1185">Reference proteome</keyword>
<dbReference type="InterPro" id="IPR032675">
    <property type="entry name" value="LRR_dom_sf"/>
</dbReference>
<gene>
    <name evidence="2" type="ORF">CPLU01_04216</name>
</gene>
<evidence type="ECO:0000313" key="2">
    <source>
        <dbReference type="EMBL" id="KAF6835540.1"/>
    </source>
</evidence>
<dbReference type="AlphaFoldDB" id="A0A8H6KQB0"/>
<evidence type="ECO:0000256" key="1">
    <source>
        <dbReference type="SAM" id="MobiDB-lite"/>
    </source>
</evidence>
<feature type="region of interest" description="Disordered" evidence="1">
    <location>
        <begin position="1"/>
        <end position="75"/>
    </location>
</feature>
<comment type="caution">
    <text evidence="2">The sequence shown here is derived from an EMBL/GenBank/DDBJ whole genome shotgun (WGS) entry which is preliminary data.</text>
</comment>
<accession>A0A8H6KQB0</accession>
<organism evidence="2 3">
    <name type="scientific">Colletotrichum plurivorum</name>
    <dbReference type="NCBI Taxonomy" id="2175906"/>
    <lineage>
        <taxon>Eukaryota</taxon>
        <taxon>Fungi</taxon>
        <taxon>Dikarya</taxon>
        <taxon>Ascomycota</taxon>
        <taxon>Pezizomycotina</taxon>
        <taxon>Sordariomycetes</taxon>
        <taxon>Hypocreomycetidae</taxon>
        <taxon>Glomerellales</taxon>
        <taxon>Glomerellaceae</taxon>
        <taxon>Colletotrichum</taxon>
        <taxon>Colletotrichum orchidearum species complex</taxon>
    </lineage>
</organism>
<reference evidence="2" key="1">
    <citation type="journal article" date="2020" name="Phytopathology">
        <title>Genome Sequence Resources of Colletotrichum truncatum, C. plurivorum, C. musicola, and C. sojae: Four Species Pathogenic to Soybean (Glycine max).</title>
        <authorList>
            <person name="Rogerio F."/>
            <person name="Boufleur T.R."/>
            <person name="Ciampi-Guillardi M."/>
            <person name="Sukno S.A."/>
            <person name="Thon M.R."/>
            <person name="Massola Junior N.S."/>
            <person name="Baroncelli R."/>
        </authorList>
    </citation>
    <scope>NUCLEOTIDE SEQUENCE</scope>
    <source>
        <strain evidence="2">LFN00145</strain>
    </source>
</reference>
<feature type="compositionally biased region" description="Polar residues" evidence="1">
    <location>
        <begin position="1"/>
        <end position="14"/>
    </location>
</feature>
<sequence length="257" mass="29093">MTEGQVQQENQQPSLGRKRNISEVENEDNEDGTRKAKPRTRLPDHRPVPPDQGQQRAADTAPTQPPARRRSSYKRYVHITTDEEWSKEILEYSKDAPIITLRFDALFRFTDERVDELLQQGNWLRNLHKLEIGSLDTRLPLTDAGFSRFVNACPKVSTIWVSGAVHLTEQSLRAAIHACPEIWTISLCGADYEANAITGATLREIAQVDRAVREGAERGRLAPKLGRIGLKNTSIDPANVRLLRDERPKLRIGDSVW</sequence>